<dbReference type="AlphaFoldDB" id="A0A0K2T182"/>
<reference evidence="1" key="1">
    <citation type="submission" date="2014-05" db="EMBL/GenBank/DDBJ databases">
        <authorList>
            <person name="Chronopoulou M."/>
        </authorList>
    </citation>
    <scope>NUCLEOTIDE SEQUENCE</scope>
    <source>
        <tissue evidence="1">Whole organism</tissue>
    </source>
</reference>
<accession>A0A0K2T182</accession>
<organism evidence="1">
    <name type="scientific">Lepeophtheirus salmonis</name>
    <name type="common">Salmon louse</name>
    <name type="synonym">Caligus salmonis</name>
    <dbReference type="NCBI Taxonomy" id="72036"/>
    <lineage>
        <taxon>Eukaryota</taxon>
        <taxon>Metazoa</taxon>
        <taxon>Ecdysozoa</taxon>
        <taxon>Arthropoda</taxon>
        <taxon>Crustacea</taxon>
        <taxon>Multicrustacea</taxon>
        <taxon>Hexanauplia</taxon>
        <taxon>Copepoda</taxon>
        <taxon>Siphonostomatoida</taxon>
        <taxon>Caligidae</taxon>
        <taxon>Lepeophtheirus</taxon>
    </lineage>
</organism>
<name>A0A0K2T182_LEPSM</name>
<proteinExistence type="predicted"/>
<protein>
    <submittedName>
        <fullName evidence="1">Uncharacterized protein</fullName>
    </submittedName>
</protein>
<evidence type="ECO:0000313" key="1">
    <source>
        <dbReference type="EMBL" id="CDW19788.1"/>
    </source>
</evidence>
<sequence length="64" mass="7348">MSVQAGFRSCLKALRDQSKQTTRSLMIDFEVEYFGRGEYSPMDWDSDNLTRIEVGRGRSIPIDS</sequence>
<dbReference type="EMBL" id="HACA01002427">
    <property type="protein sequence ID" value="CDW19788.1"/>
    <property type="molecule type" value="Transcribed_RNA"/>
</dbReference>